<sequence length="421" mass="48343">MALCLYVSKKSLEAQLYALSAIQLQLKNSHEVTKESKDIFDKVKGENVDKLNTALVKIVDQKTSFFERKAIQRSIDDDMEKLTTKLILRSDRNFVRCQVPNEEILHAKKHAHIHKTAGAVMGTTAAFECYAICVTTFSVGMIFGIAVLGLGLWTSNELWKKGRYQEFFDHLSEEYKEDAYLFRLKDRADHIDPKSIISALLRHGFRSDGIAYLLNLLGEVLSDGKIKIKGKAKTQHELRELAKNIFAGVLDERLKEEAKKLDDRINAFRGNSVILKKGNTNLNYLLQEINPYMKICNYWYNYMNSLKDTLYIKEYSKIAQEHIDDAQEMPFQSRLEEMTNIARINLSIFDISNGGQDERERAVETIKELRDSMNCDQFFNARLDALEDFLWMISGFSTSDEPPAEEYPTTQIAKIVPNNCC</sequence>
<gene>
    <name evidence="2" type="ORF">C1645_773881</name>
</gene>
<dbReference type="STRING" id="658196.A0A397ST05"/>
<name>A0A397ST05_9GLOM</name>
<keyword evidence="1" id="KW-0472">Membrane</keyword>
<keyword evidence="3" id="KW-1185">Reference proteome</keyword>
<dbReference type="EMBL" id="QKYT01000244">
    <property type="protein sequence ID" value="RIA88852.1"/>
    <property type="molecule type" value="Genomic_DNA"/>
</dbReference>
<dbReference type="AlphaFoldDB" id="A0A397ST05"/>
<feature type="transmembrane region" description="Helical" evidence="1">
    <location>
        <begin position="129"/>
        <end position="153"/>
    </location>
</feature>
<keyword evidence="1" id="KW-0812">Transmembrane</keyword>
<protein>
    <submittedName>
        <fullName evidence="2">Uncharacterized protein</fullName>
    </submittedName>
</protein>
<organism evidence="2 3">
    <name type="scientific">Glomus cerebriforme</name>
    <dbReference type="NCBI Taxonomy" id="658196"/>
    <lineage>
        <taxon>Eukaryota</taxon>
        <taxon>Fungi</taxon>
        <taxon>Fungi incertae sedis</taxon>
        <taxon>Mucoromycota</taxon>
        <taxon>Glomeromycotina</taxon>
        <taxon>Glomeromycetes</taxon>
        <taxon>Glomerales</taxon>
        <taxon>Glomeraceae</taxon>
        <taxon>Glomus</taxon>
    </lineage>
</organism>
<keyword evidence="1" id="KW-1133">Transmembrane helix</keyword>
<reference evidence="2 3" key="1">
    <citation type="submission" date="2018-06" db="EMBL/GenBank/DDBJ databases">
        <title>Comparative genomics reveals the genomic features of Rhizophagus irregularis, R. cerebriforme, R. diaphanum and Gigaspora rosea, and their symbiotic lifestyle signature.</title>
        <authorList>
            <person name="Morin E."/>
            <person name="San Clemente H."/>
            <person name="Chen E.C.H."/>
            <person name="De La Providencia I."/>
            <person name="Hainaut M."/>
            <person name="Kuo A."/>
            <person name="Kohler A."/>
            <person name="Murat C."/>
            <person name="Tang N."/>
            <person name="Roy S."/>
            <person name="Loubradou J."/>
            <person name="Henrissat B."/>
            <person name="Grigoriev I.V."/>
            <person name="Corradi N."/>
            <person name="Roux C."/>
            <person name="Martin F.M."/>
        </authorList>
    </citation>
    <scope>NUCLEOTIDE SEQUENCE [LARGE SCALE GENOMIC DNA]</scope>
    <source>
        <strain evidence="2 3">DAOM 227022</strain>
    </source>
</reference>
<accession>A0A397ST05</accession>
<dbReference type="OrthoDB" id="1658288at2759"/>
<dbReference type="Proteomes" id="UP000265703">
    <property type="component" value="Unassembled WGS sequence"/>
</dbReference>
<evidence type="ECO:0000256" key="1">
    <source>
        <dbReference type="SAM" id="Phobius"/>
    </source>
</evidence>
<proteinExistence type="predicted"/>
<comment type="caution">
    <text evidence="2">The sequence shown here is derived from an EMBL/GenBank/DDBJ whole genome shotgun (WGS) entry which is preliminary data.</text>
</comment>
<evidence type="ECO:0000313" key="2">
    <source>
        <dbReference type="EMBL" id="RIA88852.1"/>
    </source>
</evidence>
<evidence type="ECO:0000313" key="3">
    <source>
        <dbReference type="Proteomes" id="UP000265703"/>
    </source>
</evidence>